<sequence length="233" mass="25247">MNDNTQSRGGRVLLMALALLMGGNVLMAPGIASGADQTQSIEDRLRLQLRSTSQQLQALQAAQAQMQAARNAAEAQNAVLQDQIKSLQAERDKAADQNKTLAQQQDAVRSQAQSQVEASQQQVGQFKQAYDQLLGMAKNSEAQRISLQTQLAQQKAALASCGVKNQRLYELGNEVLKAYEGLGTGSLIKIREPFATTSRVKFDEIAQSYGDKLYENRADARQPVAAAAAAQKK</sequence>
<feature type="coiled-coil region" evidence="1">
    <location>
        <begin position="42"/>
        <end position="107"/>
    </location>
</feature>
<comment type="caution">
    <text evidence="2">The sequence shown here is derived from an EMBL/GenBank/DDBJ whole genome shotgun (WGS) entry which is preliminary data.</text>
</comment>
<gene>
    <name evidence="2" type="ORF">EZJ58_4102</name>
</gene>
<organism evidence="2 3">
    <name type="scientific">Sodalis ligni</name>
    <dbReference type="NCBI Taxonomy" id="2697027"/>
    <lineage>
        <taxon>Bacteria</taxon>
        <taxon>Pseudomonadati</taxon>
        <taxon>Pseudomonadota</taxon>
        <taxon>Gammaproteobacteria</taxon>
        <taxon>Enterobacterales</taxon>
        <taxon>Bruguierivoracaceae</taxon>
        <taxon>Sodalis</taxon>
    </lineage>
</organism>
<proteinExistence type="predicted"/>
<dbReference type="Proteomes" id="UP000294555">
    <property type="component" value="Unassembled WGS sequence"/>
</dbReference>
<name>A0A4R1NNI9_9GAMM</name>
<protein>
    <recommendedName>
        <fullName evidence="4">DNA repair protein</fullName>
    </recommendedName>
</protein>
<accession>A0A4R1NNI9</accession>
<evidence type="ECO:0000256" key="1">
    <source>
        <dbReference type="SAM" id="Coils"/>
    </source>
</evidence>
<evidence type="ECO:0008006" key="4">
    <source>
        <dbReference type="Google" id="ProtNLM"/>
    </source>
</evidence>
<dbReference type="OrthoDB" id="7032041at2"/>
<reference evidence="2 3" key="1">
    <citation type="submission" date="2019-02" db="EMBL/GenBank/DDBJ databases">
        <title>Investigation of anaerobic lignin degradation for improved lignocellulosic biofuels.</title>
        <authorList>
            <person name="Deangelis K."/>
        </authorList>
    </citation>
    <scope>NUCLEOTIDE SEQUENCE [LARGE SCALE GENOMIC DNA]</scope>
    <source>
        <strain evidence="2 3">159R</strain>
    </source>
</reference>
<keyword evidence="1" id="KW-0175">Coiled coil</keyword>
<dbReference type="EMBL" id="SJOI01000001">
    <property type="protein sequence ID" value="TCL05880.1"/>
    <property type="molecule type" value="Genomic_DNA"/>
</dbReference>
<evidence type="ECO:0000313" key="3">
    <source>
        <dbReference type="Proteomes" id="UP000294555"/>
    </source>
</evidence>
<dbReference type="RefSeq" id="WP_132924822.1">
    <property type="nucleotide sequence ID" value="NZ_SJOI01000001.1"/>
</dbReference>
<dbReference type="AlphaFoldDB" id="A0A4R1NNI9"/>
<keyword evidence="3" id="KW-1185">Reference proteome</keyword>
<dbReference type="Gene3D" id="1.10.287.1490">
    <property type="match status" value="1"/>
</dbReference>
<evidence type="ECO:0000313" key="2">
    <source>
        <dbReference type="EMBL" id="TCL05880.1"/>
    </source>
</evidence>